<comment type="caution">
    <text evidence="1">The sequence shown here is derived from an EMBL/GenBank/DDBJ whole genome shotgun (WGS) entry which is preliminary data.</text>
</comment>
<proteinExistence type="predicted"/>
<organism evidence="1 2">
    <name type="scientific">Eretmocerus hayati</name>
    <dbReference type="NCBI Taxonomy" id="131215"/>
    <lineage>
        <taxon>Eukaryota</taxon>
        <taxon>Metazoa</taxon>
        <taxon>Ecdysozoa</taxon>
        <taxon>Arthropoda</taxon>
        <taxon>Hexapoda</taxon>
        <taxon>Insecta</taxon>
        <taxon>Pterygota</taxon>
        <taxon>Neoptera</taxon>
        <taxon>Endopterygota</taxon>
        <taxon>Hymenoptera</taxon>
        <taxon>Apocrita</taxon>
        <taxon>Proctotrupomorpha</taxon>
        <taxon>Chalcidoidea</taxon>
        <taxon>Aphelinidae</taxon>
        <taxon>Aphelininae</taxon>
        <taxon>Eretmocerus</taxon>
    </lineage>
</organism>
<dbReference type="EMBL" id="CM056741">
    <property type="protein sequence ID" value="KAJ8681681.1"/>
    <property type="molecule type" value="Genomic_DNA"/>
</dbReference>
<reference evidence="1" key="1">
    <citation type="submission" date="2023-04" db="EMBL/GenBank/DDBJ databases">
        <title>A chromosome-level genome assembly of the parasitoid wasp Eretmocerus hayati.</title>
        <authorList>
            <person name="Zhong Y."/>
            <person name="Liu S."/>
            <person name="Liu Y."/>
        </authorList>
    </citation>
    <scope>NUCLEOTIDE SEQUENCE</scope>
    <source>
        <strain evidence="1">ZJU_SS_LIU_2023</strain>
    </source>
</reference>
<gene>
    <name evidence="1" type="ORF">QAD02_017473</name>
</gene>
<evidence type="ECO:0000313" key="2">
    <source>
        <dbReference type="Proteomes" id="UP001239111"/>
    </source>
</evidence>
<dbReference type="Proteomes" id="UP001239111">
    <property type="component" value="Chromosome 1"/>
</dbReference>
<keyword evidence="2" id="KW-1185">Reference proteome</keyword>
<protein>
    <submittedName>
        <fullName evidence="1">Uncharacterized protein</fullName>
    </submittedName>
</protein>
<accession>A0ACC2PDY6</accession>
<name>A0ACC2PDY6_9HYME</name>
<evidence type="ECO:0000313" key="1">
    <source>
        <dbReference type="EMBL" id="KAJ8681681.1"/>
    </source>
</evidence>
<sequence>MSKSQYTIVEYHSKQEGNRCGYCSSPNTSCSHGMTAQTMTVHHYQSLIDRGWRRSGLYCYKPMMKQTCCPHYTIKCNALEFKISRSQKKILKRMIKFLKGESIKDEQASRSGGDRDTGRNMEIPDYSHFTERAEQNASKMQVTSIAEEISGRLEASESHNKVNSSVKEPAIARTNSISEPMDTSSREERRANFDPSRGPQKKAKFLRIERKRNKLIAQGKTKEEIEVLMKKRKTKNLGKSLEDYFTEISNCSSKLELRLVRTSPTSDVYKCSAKESFELYKKYQMGIHNDKLFKLTEDRFTKFLVKSPLREWHSERDDPSQGYGSFHEQYWLNGTLIAVGVIDILPLCISSVYFFYDPAYSHLSLGTFSSLREVYLTRQLNKDAPNLKYYYMGFYIHSCPKMRYKAKMRPSELLCPETYVWCDIVRCLPKLDVSKYSRLNDDASAVDENRDVDIGLVLILFRKKVMAYGAFKTFLEDDTLEEEIKEYSSLVGKECASSMFYYIDD</sequence>